<dbReference type="GO" id="GO:0007264">
    <property type="term" value="P:small GTPase-mediated signal transduction"/>
    <property type="evidence" value="ECO:0007669"/>
    <property type="project" value="InterPro"/>
</dbReference>
<accession>A0A0K1ZJH1</accession>
<name>A0A0K1ZJH1_RALSL</name>
<evidence type="ECO:0000256" key="1">
    <source>
        <dbReference type="ARBA" id="ARBA00037217"/>
    </source>
</evidence>
<evidence type="ECO:0000256" key="2">
    <source>
        <dbReference type="ARBA" id="ARBA00038825"/>
    </source>
</evidence>
<dbReference type="GO" id="GO:0005092">
    <property type="term" value="F:GDP-dissociation inhibitor activity"/>
    <property type="evidence" value="ECO:0007669"/>
    <property type="project" value="InterPro"/>
</dbReference>
<dbReference type="Pfam" id="PF01593">
    <property type="entry name" value="Amino_oxidase"/>
    <property type="match status" value="1"/>
</dbReference>
<comment type="function">
    <text evidence="1">Probable oxidoreductase that may play a role as regulator of mitochondrial function.</text>
</comment>
<dbReference type="PATRIC" id="fig|305.92.peg.1623"/>
<reference evidence="5" key="1">
    <citation type="submission" date="2015-10" db="EMBL/GenBank/DDBJ databases">
        <authorList>
            <person name="Gilbert D.G."/>
        </authorList>
    </citation>
    <scope>NUCLEOTIDE SEQUENCE</scope>
    <source>
        <strain evidence="5">Phyl III-seqv23</strain>
    </source>
</reference>
<feature type="domain" description="Amine oxidase" evidence="4">
    <location>
        <begin position="19"/>
        <end position="358"/>
    </location>
</feature>
<evidence type="ECO:0000256" key="3">
    <source>
        <dbReference type="ARBA" id="ARBA00040298"/>
    </source>
</evidence>
<dbReference type="SUPFAM" id="SSF51905">
    <property type="entry name" value="FAD/NAD(P)-binding domain"/>
    <property type="match status" value="1"/>
</dbReference>
<dbReference type="InterPro" id="IPR002937">
    <property type="entry name" value="Amino_oxidase"/>
</dbReference>
<dbReference type="PRINTS" id="PR00891">
    <property type="entry name" value="RABGDIREP"/>
</dbReference>
<gene>
    <name evidence="6" type="ORF">LH706_09880</name>
    <name evidence="5" type="ORF">RUN215_v1_140079</name>
</gene>
<dbReference type="InterPro" id="IPR036188">
    <property type="entry name" value="FAD/NAD-bd_sf"/>
</dbReference>
<dbReference type="AlphaFoldDB" id="A0A0K1ZJH1"/>
<organism evidence="5">
    <name type="scientific">Ralstonia solanacearum</name>
    <name type="common">Pseudomonas solanacearum</name>
    <dbReference type="NCBI Taxonomy" id="305"/>
    <lineage>
        <taxon>Bacteria</taxon>
        <taxon>Pseudomonadati</taxon>
        <taxon>Pseudomonadota</taxon>
        <taxon>Betaproteobacteria</taxon>
        <taxon>Burkholderiales</taxon>
        <taxon>Burkholderiaceae</taxon>
        <taxon>Ralstonia</taxon>
        <taxon>Ralstonia solanacearum species complex</taxon>
    </lineage>
</organism>
<dbReference type="Gene3D" id="3.50.50.60">
    <property type="entry name" value="FAD/NAD(P)-binding domain"/>
    <property type="match status" value="2"/>
</dbReference>
<dbReference type="InterPro" id="IPR018203">
    <property type="entry name" value="GDP_dissociation_inhibitor"/>
</dbReference>
<dbReference type="PANTHER" id="PTHR10668:SF105">
    <property type="entry name" value="DEHYDROGENASE-RELATED"/>
    <property type="match status" value="1"/>
</dbReference>
<proteinExistence type="predicted"/>
<sequence length="535" mass="57369">MTASSDPHVIFVGSGINSLVSAALLATRGKRVLVLERNDRLGGCIRTEELFPGYHHEVMSSWYPLFVGSPGYAELKPALEQAGLAFLCPDYTTGLVWPDGRGLALKQDLNDAVQRLEALAPGDGAALGAMAARLFGPDAALTFGLLGQNPYGWAMLKLLFGQWRQRGTDGLAAFAADALETFRRWSERTLRSDLARALIAPWVLHSGLGPDDAGSALIGKLTFASVVSGGMPVVKGGGSRLVEALARVIEQHGGTLMTGTPVEQVLTEGQGRRRRATGVAVTGGRRLRAQQAVVCNVTPQQLYGRLLPEMPQPLRERAEGYRYGRGDMQIHFALNAPPAWREAELCKVPLVHLTESLEQVCTSVTQANNGLLPSRPTLGIGQPTVADPSRAPTGGWILWIQMQELPTRLKGDAAGEIPVPADGRWNEAVREAFADRVQARLERVMPGLAERIVGRRAYSPADLEALNCNLVGGDPYSGVCSPDQFFWLRPFAGSQGARAHRTPLANVFHIGASTHPGPGLGAGSGFMVAQHLSPR</sequence>
<dbReference type="GO" id="GO:0016491">
    <property type="term" value="F:oxidoreductase activity"/>
    <property type="evidence" value="ECO:0007669"/>
    <property type="project" value="InterPro"/>
</dbReference>
<evidence type="ECO:0000259" key="4">
    <source>
        <dbReference type="Pfam" id="PF01593"/>
    </source>
</evidence>
<keyword evidence="5" id="KW-0472">Membrane</keyword>
<protein>
    <recommendedName>
        <fullName evidence="3">Pyridine nucleotide-disulfide oxidoreductase domain-containing protein 2</fullName>
    </recommendedName>
</protein>
<dbReference type="PANTHER" id="PTHR10668">
    <property type="entry name" value="PHYTOENE DEHYDROGENASE"/>
    <property type="match status" value="1"/>
</dbReference>
<evidence type="ECO:0000313" key="6">
    <source>
        <dbReference type="EMBL" id="UZF13388.1"/>
    </source>
</evidence>
<evidence type="ECO:0000313" key="5">
    <source>
        <dbReference type="EMBL" id="CUV53518.1"/>
    </source>
</evidence>
<dbReference type="EMBL" id="CP085043">
    <property type="protein sequence ID" value="UZF13388.1"/>
    <property type="molecule type" value="Genomic_DNA"/>
</dbReference>
<dbReference type="EMBL" id="LN899820">
    <property type="protein sequence ID" value="CUV53518.1"/>
    <property type="molecule type" value="Genomic_DNA"/>
</dbReference>
<reference evidence="6" key="2">
    <citation type="submission" date="2021-10" db="EMBL/GenBank/DDBJ databases">
        <title>Complete genome sequences of five Ralstonia solancearum strains isolated from sunflower.</title>
        <authorList>
            <person name="She X."/>
            <person name="He Z."/>
        </authorList>
    </citation>
    <scope>NUCLEOTIDE SEQUENCE</scope>
    <source>
        <strain evidence="6">RS638</strain>
    </source>
</reference>
<keyword evidence="5" id="KW-0812">Transmembrane</keyword>
<comment type="subunit">
    <text evidence="2">Interacts with COX5B; this interaction may contribute to localize PYROXD2 to the inner face of the inner mitochondrial membrane.</text>
</comment>